<dbReference type="Proteomes" id="UP000579647">
    <property type="component" value="Unassembled WGS sequence"/>
</dbReference>
<comment type="caution">
    <text evidence="2">The sequence shown here is derived from an EMBL/GenBank/DDBJ whole genome shotgun (WGS) entry which is preliminary data.</text>
</comment>
<evidence type="ECO:0000313" key="2">
    <source>
        <dbReference type="EMBL" id="MBB5494729.1"/>
    </source>
</evidence>
<organism evidence="2 3">
    <name type="scientific">Nocardiopsis metallicus</name>
    <dbReference type="NCBI Taxonomy" id="179819"/>
    <lineage>
        <taxon>Bacteria</taxon>
        <taxon>Bacillati</taxon>
        <taxon>Actinomycetota</taxon>
        <taxon>Actinomycetes</taxon>
        <taxon>Streptosporangiales</taxon>
        <taxon>Nocardiopsidaceae</taxon>
        <taxon>Nocardiopsis</taxon>
    </lineage>
</organism>
<keyword evidence="3" id="KW-1185">Reference proteome</keyword>
<feature type="transmembrane region" description="Helical" evidence="1">
    <location>
        <begin position="24"/>
        <end position="43"/>
    </location>
</feature>
<reference evidence="2 3" key="1">
    <citation type="submission" date="2020-08" db="EMBL/GenBank/DDBJ databases">
        <title>Sequencing the genomes of 1000 actinobacteria strains.</title>
        <authorList>
            <person name="Klenk H.-P."/>
        </authorList>
    </citation>
    <scope>NUCLEOTIDE SEQUENCE [LARGE SCALE GENOMIC DNA]</scope>
    <source>
        <strain evidence="2 3">DSM 44598</strain>
    </source>
</reference>
<accession>A0A840WCK1</accession>
<sequence>MPETILQAGVLDWYDTKLNEITDLVNPTLWLIGVFVVLASYVVYRSWKKAAIAALGMAIIIALINNVDGIANMFEGEVEASAPATTEHTLA</sequence>
<evidence type="ECO:0000256" key="1">
    <source>
        <dbReference type="SAM" id="Phobius"/>
    </source>
</evidence>
<gene>
    <name evidence="2" type="ORF">HNR07_005866</name>
</gene>
<dbReference type="EMBL" id="JACHDO010000001">
    <property type="protein sequence ID" value="MBB5494729.1"/>
    <property type="molecule type" value="Genomic_DNA"/>
</dbReference>
<proteinExistence type="predicted"/>
<evidence type="ECO:0000313" key="3">
    <source>
        <dbReference type="Proteomes" id="UP000579647"/>
    </source>
</evidence>
<name>A0A840WCK1_9ACTN</name>
<feature type="transmembrane region" description="Helical" evidence="1">
    <location>
        <begin position="50"/>
        <end position="67"/>
    </location>
</feature>
<keyword evidence="1" id="KW-0472">Membrane</keyword>
<dbReference type="AlphaFoldDB" id="A0A840WCK1"/>
<protein>
    <submittedName>
        <fullName evidence="2">Uncharacterized protein</fullName>
    </submittedName>
</protein>
<dbReference type="RefSeq" id="WP_184368630.1">
    <property type="nucleotide sequence ID" value="NZ_BAAAKM010000063.1"/>
</dbReference>
<keyword evidence="1" id="KW-1133">Transmembrane helix</keyword>
<keyword evidence="1" id="KW-0812">Transmembrane</keyword>